<feature type="domain" description="GP-PDE" evidence="1">
    <location>
        <begin position="5"/>
        <end position="133"/>
    </location>
</feature>
<dbReference type="GO" id="GO:0008081">
    <property type="term" value="F:phosphoric diester hydrolase activity"/>
    <property type="evidence" value="ECO:0007669"/>
    <property type="project" value="InterPro"/>
</dbReference>
<dbReference type="Gene3D" id="3.20.20.190">
    <property type="entry name" value="Phosphatidylinositol (PI) phosphodiesterase"/>
    <property type="match status" value="1"/>
</dbReference>
<sequence>MTDGSKRNCTPGYSGRYPENTIAAFQAACELEFTHLELDVHLSKDGIPMVLHDKTLDRMTDGKGLVKDYTSEVLSRFRVGGTEVIPTLEEVLLLLKDRLIVRIEISKRENCTPDWSRRYRMWCARRGCSSRCM</sequence>
<dbReference type="PANTHER" id="PTHR46211:SF14">
    <property type="entry name" value="GLYCEROPHOSPHODIESTER PHOSPHODIESTERASE"/>
    <property type="match status" value="1"/>
</dbReference>
<dbReference type="PANTHER" id="PTHR46211">
    <property type="entry name" value="GLYCEROPHOSPHORYL DIESTER PHOSPHODIESTERASE"/>
    <property type="match status" value="1"/>
</dbReference>
<dbReference type="PROSITE" id="PS51704">
    <property type="entry name" value="GP_PDE"/>
    <property type="match status" value="1"/>
</dbReference>
<keyword evidence="3" id="KW-1185">Reference proteome</keyword>
<dbReference type="SUPFAM" id="SSF51695">
    <property type="entry name" value="PLC-like phosphodiesterases"/>
    <property type="match status" value="1"/>
</dbReference>
<dbReference type="GO" id="GO:0006629">
    <property type="term" value="P:lipid metabolic process"/>
    <property type="evidence" value="ECO:0007669"/>
    <property type="project" value="InterPro"/>
</dbReference>
<comment type="caution">
    <text evidence="2">The sequence shown here is derived from an EMBL/GenBank/DDBJ whole genome shotgun (WGS) entry which is preliminary data.</text>
</comment>
<name>A0A917DT22_9BACL</name>
<dbReference type="InterPro" id="IPR017946">
    <property type="entry name" value="PLC-like_Pdiesterase_TIM-brl"/>
</dbReference>
<organism evidence="2 3">
    <name type="scientific">Paenibacillus nasutitermitis</name>
    <dbReference type="NCBI Taxonomy" id="1652958"/>
    <lineage>
        <taxon>Bacteria</taxon>
        <taxon>Bacillati</taxon>
        <taxon>Bacillota</taxon>
        <taxon>Bacilli</taxon>
        <taxon>Bacillales</taxon>
        <taxon>Paenibacillaceae</taxon>
        <taxon>Paenibacillus</taxon>
    </lineage>
</organism>
<proteinExistence type="predicted"/>
<evidence type="ECO:0000313" key="3">
    <source>
        <dbReference type="Proteomes" id="UP000612456"/>
    </source>
</evidence>
<evidence type="ECO:0000259" key="1">
    <source>
        <dbReference type="PROSITE" id="PS51704"/>
    </source>
</evidence>
<dbReference type="RefSeq" id="WP_229750234.1">
    <property type="nucleotide sequence ID" value="NZ_BMHP01000002.1"/>
</dbReference>
<dbReference type="InterPro" id="IPR030395">
    <property type="entry name" value="GP_PDE_dom"/>
</dbReference>
<protein>
    <recommendedName>
        <fullName evidence="1">GP-PDE domain-containing protein</fullName>
    </recommendedName>
</protein>
<dbReference type="EMBL" id="BMHP01000002">
    <property type="protein sequence ID" value="GGD64472.1"/>
    <property type="molecule type" value="Genomic_DNA"/>
</dbReference>
<gene>
    <name evidence="2" type="ORF">GCM10010911_22790</name>
</gene>
<accession>A0A917DT22</accession>
<dbReference type="Pfam" id="PF03009">
    <property type="entry name" value="GDPD"/>
    <property type="match status" value="1"/>
</dbReference>
<evidence type="ECO:0000313" key="2">
    <source>
        <dbReference type="EMBL" id="GGD64472.1"/>
    </source>
</evidence>
<reference evidence="2" key="1">
    <citation type="journal article" date="2014" name="Int. J. Syst. Evol. Microbiol.">
        <title>Complete genome sequence of Corynebacterium casei LMG S-19264T (=DSM 44701T), isolated from a smear-ripened cheese.</title>
        <authorList>
            <consortium name="US DOE Joint Genome Institute (JGI-PGF)"/>
            <person name="Walter F."/>
            <person name="Albersmeier A."/>
            <person name="Kalinowski J."/>
            <person name="Ruckert C."/>
        </authorList>
    </citation>
    <scope>NUCLEOTIDE SEQUENCE</scope>
    <source>
        <strain evidence="2">CGMCC 1.15178</strain>
    </source>
</reference>
<reference evidence="2" key="2">
    <citation type="submission" date="2020-09" db="EMBL/GenBank/DDBJ databases">
        <authorList>
            <person name="Sun Q."/>
            <person name="Zhou Y."/>
        </authorList>
    </citation>
    <scope>NUCLEOTIDE SEQUENCE</scope>
    <source>
        <strain evidence="2">CGMCC 1.15178</strain>
    </source>
</reference>
<dbReference type="Proteomes" id="UP000612456">
    <property type="component" value="Unassembled WGS sequence"/>
</dbReference>
<dbReference type="AlphaFoldDB" id="A0A917DT22"/>